<dbReference type="RefSeq" id="XP_012882488.1">
    <property type="nucleotide sequence ID" value="XM_013027034.1"/>
</dbReference>
<keyword evidence="2" id="KW-1185">Reference proteome</keyword>
<feature type="compositionally biased region" description="Low complexity" evidence="1">
    <location>
        <begin position="116"/>
        <end position="126"/>
    </location>
</feature>
<feature type="compositionally biased region" description="Polar residues" evidence="1">
    <location>
        <begin position="76"/>
        <end position="88"/>
    </location>
</feature>
<evidence type="ECO:0000313" key="2">
    <source>
        <dbReference type="Proteomes" id="UP000081671"/>
    </source>
</evidence>
<feature type="compositionally biased region" description="Gly residues" evidence="1">
    <location>
        <begin position="191"/>
        <end position="205"/>
    </location>
</feature>
<name>A0A1S3G107_DIPOR</name>
<reference evidence="3" key="1">
    <citation type="submission" date="2025-08" db="UniProtKB">
        <authorList>
            <consortium name="RefSeq"/>
        </authorList>
    </citation>
    <scope>IDENTIFICATION</scope>
    <source>
        <tissue evidence="3">Kidney</tissue>
    </source>
</reference>
<protein>
    <submittedName>
        <fullName evidence="3">Spidroin-2-like</fullName>
    </submittedName>
</protein>
<feature type="compositionally biased region" description="Gly residues" evidence="1">
    <location>
        <begin position="59"/>
        <end position="69"/>
    </location>
</feature>
<gene>
    <name evidence="3" type="primary">LOC105993693</name>
</gene>
<evidence type="ECO:0000313" key="3">
    <source>
        <dbReference type="RefSeq" id="XP_012882488.1"/>
    </source>
</evidence>
<dbReference type="GeneID" id="105993693"/>
<feature type="compositionally biased region" description="Basic residues" evidence="1">
    <location>
        <begin position="102"/>
        <end position="111"/>
    </location>
</feature>
<organism evidence="2 3">
    <name type="scientific">Dipodomys ordii</name>
    <name type="common">Ord's kangaroo rat</name>
    <dbReference type="NCBI Taxonomy" id="10020"/>
    <lineage>
        <taxon>Eukaryota</taxon>
        <taxon>Metazoa</taxon>
        <taxon>Chordata</taxon>
        <taxon>Craniata</taxon>
        <taxon>Vertebrata</taxon>
        <taxon>Euteleostomi</taxon>
        <taxon>Mammalia</taxon>
        <taxon>Eutheria</taxon>
        <taxon>Euarchontoglires</taxon>
        <taxon>Glires</taxon>
        <taxon>Rodentia</taxon>
        <taxon>Castorimorpha</taxon>
        <taxon>Heteromyidae</taxon>
        <taxon>Dipodomyinae</taxon>
        <taxon>Dipodomys</taxon>
    </lineage>
</organism>
<accession>A0A1S3G107</accession>
<dbReference type="KEGG" id="dord:105993693"/>
<feature type="compositionally biased region" description="Polar residues" evidence="1">
    <location>
        <begin position="144"/>
        <end position="153"/>
    </location>
</feature>
<feature type="compositionally biased region" description="Basic and acidic residues" evidence="1">
    <location>
        <begin position="41"/>
        <end position="51"/>
    </location>
</feature>
<dbReference type="Proteomes" id="UP000081671">
    <property type="component" value="Unplaced"/>
</dbReference>
<proteinExistence type="predicted"/>
<dbReference type="AlphaFoldDB" id="A0A1S3G107"/>
<dbReference type="InParanoid" id="A0A1S3G107"/>
<feature type="region of interest" description="Disordered" evidence="1">
    <location>
        <begin position="1"/>
        <end position="205"/>
    </location>
</feature>
<evidence type="ECO:0000256" key="1">
    <source>
        <dbReference type="SAM" id="MobiDB-lite"/>
    </source>
</evidence>
<sequence length="309" mass="32213">MNPTFQASGRVLPGIPRDSGTEGQLGAPQREQHLPLGGGRVRTEEVRECSRPRRPGPGVRRGVGGGGDPARGNPSAARSETAGVSRTAQAEPRPQFPTPAGRPRRGPHLSLRRSVAAAPPGKGRPAAGPPGGEASEEGRGVGQTRFQAANQGVLNGDSESPHPQRASQSHRYALRGAGETAQTLPGMSLSPGGGGTGAEGEGGGGCGRRRGCRASCGRALAGFPARRSARLALPRLARDGQLRRSDPPRPSFPGRAGTQILLDISDIIMPIYLKKALKFMKSVTCPRSLWNILTRGCPQVYALATLGTY</sequence>